<sequence length="54" mass="5936">MGVPTFLPPKIPAKEFPSMASPFLNRETSSASFRSTKPEIRSYSVLYMGGKLGK</sequence>
<keyword evidence="2" id="KW-1185">Reference proteome</keyword>
<dbReference type="EMBL" id="BIXY01000051">
    <property type="protein sequence ID" value="GCF09817.1"/>
    <property type="molecule type" value="Genomic_DNA"/>
</dbReference>
<proteinExistence type="predicted"/>
<name>A0A5A5TEQ9_9CHLR</name>
<comment type="caution">
    <text evidence="1">The sequence shown here is derived from an EMBL/GenBank/DDBJ whole genome shotgun (WGS) entry which is preliminary data.</text>
</comment>
<dbReference type="Proteomes" id="UP000322530">
    <property type="component" value="Unassembled WGS sequence"/>
</dbReference>
<evidence type="ECO:0000313" key="2">
    <source>
        <dbReference type="Proteomes" id="UP000322530"/>
    </source>
</evidence>
<evidence type="ECO:0000313" key="1">
    <source>
        <dbReference type="EMBL" id="GCF09817.1"/>
    </source>
</evidence>
<accession>A0A5A5TEQ9</accession>
<dbReference type="AlphaFoldDB" id="A0A5A5TEQ9"/>
<protein>
    <submittedName>
        <fullName evidence="1">Uncharacterized protein</fullName>
    </submittedName>
</protein>
<gene>
    <name evidence="1" type="ORF">KDI_33810</name>
</gene>
<organism evidence="1 2">
    <name type="scientific">Dictyobacter arantiisoli</name>
    <dbReference type="NCBI Taxonomy" id="2014874"/>
    <lineage>
        <taxon>Bacteria</taxon>
        <taxon>Bacillati</taxon>
        <taxon>Chloroflexota</taxon>
        <taxon>Ktedonobacteria</taxon>
        <taxon>Ktedonobacterales</taxon>
        <taxon>Dictyobacteraceae</taxon>
        <taxon>Dictyobacter</taxon>
    </lineage>
</organism>
<reference evidence="1 2" key="1">
    <citation type="submission" date="2019-01" db="EMBL/GenBank/DDBJ databases">
        <title>Draft genome sequence of Dictyobacter sp. Uno17.</title>
        <authorList>
            <person name="Wang C.M."/>
            <person name="Zheng Y."/>
            <person name="Sakai Y."/>
            <person name="Abe K."/>
            <person name="Yokota A."/>
            <person name="Yabe S."/>
        </authorList>
    </citation>
    <scope>NUCLEOTIDE SEQUENCE [LARGE SCALE GENOMIC DNA]</scope>
    <source>
        <strain evidence="1 2">Uno17</strain>
    </source>
</reference>